<proteinExistence type="predicted"/>
<feature type="transmembrane region" description="Helical" evidence="1">
    <location>
        <begin position="155"/>
        <end position="182"/>
    </location>
</feature>
<gene>
    <name evidence="2" type="ORF">GCM10011503_18210</name>
</gene>
<dbReference type="EMBL" id="BMKF01000002">
    <property type="protein sequence ID" value="GGB69906.1"/>
    <property type="molecule type" value="Genomic_DNA"/>
</dbReference>
<feature type="transmembrane region" description="Helical" evidence="1">
    <location>
        <begin position="278"/>
        <end position="297"/>
    </location>
</feature>
<accession>A0ABQ1JMF0</accession>
<feature type="transmembrane region" description="Helical" evidence="1">
    <location>
        <begin position="67"/>
        <end position="92"/>
    </location>
</feature>
<dbReference type="Proteomes" id="UP000628854">
    <property type="component" value="Unassembled WGS sequence"/>
</dbReference>
<keyword evidence="1" id="KW-0812">Transmembrane</keyword>
<feature type="transmembrane region" description="Helical" evidence="1">
    <location>
        <begin position="98"/>
        <end position="120"/>
    </location>
</feature>
<sequence length="514" mass="56465">MAVFFVFSAIAPRDAHFDAAHYHLQNGWSFWQGRLDQDLAPSEMHSFLNPVHSAIVWLIISHLPGPLAIGLLGLVQASILPALYALLARLAWRMKADVSPAILMVMAFVAFASQPMMLMFSSILNDHWGALGFILAFVLLLPTDRPAPGLKSLALASAIVGLMFGLKLTNAVYVAGFAAAVLVAAPDHAARLKAVAICAVVGLLSAIVTGGWWAWEMYERFGNPIFPNLNSLFGSPYGPDTAFRDEKFLPASFWEGVVRPIFFSFDASPINEQATSDVRLLAGYIACFAILGLSARAAWRGKADARHRILCALAAGFLVTFAVWTLMFSIQRYAMGLYIAGPVLMMGALWLVWPQTLNEQRPRLAVLVLMAALLLSTSFERLRRVPWQSMDEPYVWTKLPAGVDVTDAVIILSSHYPTGFTAPAFSDAHLLTHGDARPWSKPALANYRPLIQAEIDRSQRAIFAVMFRGQESGSQALERLASDYQLKADFDACHPMQTAFDSGSTHWILCPLTR</sequence>
<keyword evidence="1" id="KW-0472">Membrane</keyword>
<organism evidence="2 3">
    <name type="scientific">Henriciella pelagia</name>
    <dbReference type="NCBI Taxonomy" id="1977912"/>
    <lineage>
        <taxon>Bacteria</taxon>
        <taxon>Pseudomonadati</taxon>
        <taxon>Pseudomonadota</taxon>
        <taxon>Alphaproteobacteria</taxon>
        <taxon>Hyphomonadales</taxon>
        <taxon>Hyphomonadaceae</taxon>
        <taxon>Henriciella</taxon>
    </lineage>
</organism>
<feature type="transmembrane region" description="Helical" evidence="1">
    <location>
        <begin position="333"/>
        <end position="352"/>
    </location>
</feature>
<evidence type="ECO:0008006" key="4">
    <source>
        <dbReference type="Google" id="ProtNLM"/>
    </source>
</evidence>
<dbReference type="RefSeq" id="WP_084392755.1">
    <property type="nucleotide sequence ID" value="NZ_BMKF01000002.1"/>
</dbReference>
<keyword evidence="3" id="KW-1185">Reference proteome</keyword>
<protein>
    <recommendedName>
        <fullName evidence="4">DUF2029 domain-containing protein</fullName>
    </recommendedName>
</protein>
<feature type="transmembrane region" description="Helical" evidence="1">
    <location>
        <begin position="194"/>
        <end position="215"/>
    </location>
</feature>
<reference evidence="3" key="1">
    <citation type="journal article" date="2019" name="Int. J. Syst. Evol. Microbiol.">
        <title>The Global Catalogue of Microorganisms (GCM) 10K type strain sequencing project: providing services to taxonomists for standard genome sequencing and annotation.</title>
        <authorList>
            <consortium name="The Broad Institute Genomics Platform"/>
            <consortium name="The Broad Institute Genome Sequencing Center for Infectious Disease"/>
            <person name="Wu L."/>
            <person name="Ma J."/>
        </authorList>
    </citation>
    <scope>NUCLEOTIDE SEQUENCE [LARGE SCALE GENOMIC DNA]</scope>
    <source>
        <strain evidence="3">CGMCC 1.15928</strain>
    </source>
</reference>
<evidence type="ECO:0000313" key="2">
    <source>
        <dbReference type="EMBL" id="GGB69906.1"/>
    </source>
</evidence>
<feature type="transmembrane region" description="Helical" evidence="1">
    <location>
        <begin position="309"/>
        <end position="327"/>
    </location>
</feature>
<name>A0ABQ1JMF0_9PROT</name>
<evidence type="ECO:0000256" key="1">
    <source>
        <dbReference type="SAM" id="Phobius"/>
    </source>
</evidence>
<evidence type="ECO:0000313" key="3">
    <source>
        <dbReference type="Proteomes" id="UP000628854"/>
    </source>
</evidence>
<comment type="caution">
    <text evidence="2">The sequence shown here is derived from an EMBL/GenBank/DDBJ whole genome shotgun (WGS) entry which is preliminary data.</text>
</comment>
<keyword evidence="1" id="KW-1133">Transmembrane helix</keyword>